<keyword evidence="3" id="KW-1185">Reference proteome</keyword>
<dbReference type="PANTHER" id="PTHR48221">
    <property type="entry name" value="ACYL-COA SYNTHETASE FAMILY PROTEIN"/>
    <property type="match status" value="1"/>
</dbReference>
<dbReference type="Proteomes" id="UP000233551">
    <property type="component" value="Unassembled WGS sequence"/>
</dbReference>
<evidence type="ECO:0000256" key="1">
    <source>
        <dbReference type="SAM" id="MobiDB-lite"/>
    </source>
</evidence>
<evidence type="ECO:0000313" key="2">
    <source>
        <dbReference type="EMBL" id="PKI49066.1"/>
    </source>
</evidence>
<protein>
    <submittedName>
        <fullName evidence="2">Uncharacterized protein</fullName>
    </submittedName>
</protein>
<comment type="caution">
    <text evidence="2">The sequence shown here is derived from an EMBL/GenBank/DDBJ whole genome shotgun (WGS) entry which is preliminary data.</text>
</comment>
<sequence length="720" mass="80580">MGRNRPIPAQNLIHLLIGGKSQRETLLSGHRPRQPAARRRKRRRMSSVADITGVFATLASYLQTQNPREDEEKSLNRAVSKLNGSLNLNDGAGGGDDDPAVQFLNTALSLMCFTAPQVFDSVIERLVKTIAAALSSSVSCKVVKFANAEALLIGSSILERDRVELIEACSDVLVKLNDNGMHSHMLLDAVVRVTFSASCCQYSFPAYPVKDANPARCRSSAALALLNHLPRDFCLNNDEVPLRLLLWYLDPLVLKHDVSEILRETMERPFLCLDHEFRKRTDWRMIVICLVLCPIMLIETRALLHKWFLETGAAPLLEFLIKLVAVMLDVSSRPTYWDISTEMGLKLPFSGAYFPFRHCFFRILAGPLSSTSFVDLVQSTCNDSARKPRTMKIAMIDHKSAWAFAINFPTWYYYASVSLFYGQAFDSMSQNTKTTHGMEPLPCSTSAASYISWVLDPINEIQRAHLVDCLIKSSESWIHGQSASGGTDQETAVTASRKKLKKPKFCDSMQDHSLRESLQNTVSWLEKFNNVCETCWPLTLGPGKPQTLMFRCIPLGILVGWPGDINGDRCELLLYYAATGRISQSKQTGSVGPRNSRKGCQGVQESAVWIDECNIEDAVTGACLVFRLTDIVESLSGSLFETEENRISFVCRFKGRAYGFLVKCIKRLMSDLGTIGDGPKMISDLHFRLMRWKNQGQELVNVRKDLDDIIVRLNSKMSAT</sequence>
<organism evidence="2 3">
    <name type="scientific">Punica granatum</name>
    <name type="common">Pomegranate</name>
    <dbReference type="NCBI Taxonomy" id="22663"/>
    <lineage>
        <taxon>Eukaryota</taxon>
        <taxon>Viridiplantae</taxon>
        <taxon>Streptophyta</taxon>
        <taxon>Embryophyta</taxon>
        <taxon>Tracheophyta</taxon>
        <taxon>Spermatophyta</taxon>
        <taxon>Magnoliopsida</taxon>
        <taxon>eudicotyledons</taxon>
        <taxon>Gunneridae</taxon>
        <taxon>Pentapetalae</taxon>
        <taxon>rosids</taxon>
        <taxon>malvids</taxon>
        <taxon>Myrtales</taxon>
        <taxon>Lythraceae</taxon>
        <taxon>Punica</taxon>
    </lineage>
</organism>
<proteinExistence type="predicted"/>
<dbReference type="STRING" id="22663.A0A2I0J052"/>
<reference evidence="2 3" key="1">
    <citation type="submission" date="2017-11" db="EMBL/GenBank/DDBJ databases">
        <title>De-novo sequencing of pomegranate (Punica granatum L.) genome.</title>
        <authorList>
            <person name="Akparov Z."/>
            <person name="Amiraslanov A."/>
            <person name="Hajiyeva S."/>
            <person name="Abbasov M."/>
            <person name="Kaur K."/>
            <person name="Hamwieh A."/>
            <person name="Solovyev V."/>
            <person name="Salamov A."/>
            <person name="Braich B."/>
            <person name="Kosarev P."/>
            <person name="Mahmoud A."/>
            <person name="Hajiyev E."/>
            <person name="Babayeva S."/>
            <person name="Izzatullayeva V."/>
            <person name="Mammadov A."/>
            <person name="Mammadov A."/>
            <person name="Sharifova S."/>
            <person name="Ojaghi J."/>
            <person name="Eynullazada K."/>
            <person name="Bayramov B."/>
            <person name="Abdulazimova A."/>
            <person name="Shahmuradov I."/>
        </authorList>
    </citation>
    <scope>NUCLEOTIDE SEQUENCE [LARGE SCALE GENOMIC DNA]</scope>
    <source>
        <strain evidence="3">cv. AG2017</strain>
        <tissue evidence="2">Leaf</tissue>
    </source>
</reference>
<evidence type="ECO:0000313" key="3">
    <source>
        <dbReference type="Proteomes" id="UP000233551"/>
    </source>
</evidence>
<name>A0A2I0J052_PUNGR</name>
<feature type="compositionally biased region" description="Basic residues" evidence="1">
    <location>
        <begin position="30"/>
        <end position="45"/>
    </location>
</feature>
<gene>
    <name evidence="2" type="ORF">CRG98_030518</name>
</gene>
<accession>A0A2I0J052</accession>
<dbReference type="PANTHER" id="PTHR48221:SF2">
    <property type="entry name" value="ACYL-COA SYNTHETASE FAMILY PROTEIN"/>
    <property type="match status" value="1"/>
</dbReference>
<dbReference type="AlphaFoldDB" id="A0A2I0J052"/>
<dbReference type="EMBL" id="PGOL01002290">
    <property type="protein sequence ID" value="PKI49066.1"/>
    <property type="molecule type" value="Genomic_DNA"/>
</dbReference>
<feature type="region of interest" description="Disordered" evidence="1">
    <location>
        <begin position="25"/>
        <end position="46"/>
    </location>
</feature>